<keyword evidence="3 9" id="KW-0808">Transferase</keyword>
<organism evidence="10 11">
    <name type="scientific">Octopus sinensis</name>
    <name type="common">East Asian common octopus</name>
    <dbReference type="NCBI Taxonomy" id="2607531"/>
    <lineage>
        <taxon>Eukaryota</taxon>
        <taxon>Metazoa</taxon>
        <taxon>Spiralia</taxon>
        <taxon>Lophotrochozoa</taxon>
        <taxon>Mollusca</taxon>
        <taxon>Cephalopoda</taxon>
        <taxon>Coleoidea</taxon>
        <taxon>Octopodiformes</taxon>
        <taxon>Octopoda</taxon>
        <taxon>Incirrata</taxon>
        <taxon>Octopodidae</taxon>
        <taxon>Octopus</taxon>
    </lineage>
</organism>
<evidence type="ECO:0000256" key="3">
    <source>
        <dbReference type="ARBA" id="ARBA00022679"/>
    </source>
</evidence>
<dbReference type="PANTHER" id="PTHR12137:SF54">
    <property type="entry name" value="CARBOHYDRATE SULFOTRANSFERASE"/>
    <property type="match status" value="1"/>
</dbReference>
<evidence type="ECO:0000256" key="7">
    <source>
        <dbReference type="ARBA" id="ARBA00023136"/>
    </source>
</evidence>
<dbReference type="AlphaFoldDB" id="A0A6P7S6M7"/>
<dbReference type="GO" id="GO:0016051">
    <property type="term" value="P:carbohydrate biosynthetic process"/>
    <property type="evidence" value="ECO:0007669"/>
    <property type="project" value="InterPro"/>
</dbReference>
<dbReference type="EC" id="2.8.2.-" evidence="9"/>
<dbReference type="Pfam" id="PF03567">
    <property type="entry name" value="Sulfotransfer_2"/>
    <property type="match status" value="1"/>
</dbReference>
<evidence type="ECO:0000313" key="10">
    <source>
        <dbReference type="Proteomes" id="UP000515154"/>
    </source>
</evidence>
<keyword evidence="6 9" id="KW-0333">Golgi apparatus</keyword>
<keyword evidence="10" id="KW-1185">Reference proteome</keyword>
<keyword evidence="5" id="KW-1133">Transmembrane helix</keyword>
<keyword evidence="9" id="KW-0119">Carbohydrate metabolism</keyword>
<dbReference type="Proteomes" id="UP000515154">
    <property type="component" value="Linkage group LG3"/>
</dbReference>
<evidence type="ECO:0000313" key="11">
    <source>
        <dbReference type="RefSeq" id="XP_029633852.1"/>
    </source>
</evidence>
<comment type="subcellular location">
    <subcellularLocation>
        <location evidence="1 9">Golgi apparatus membrane</location>
        <topology evidence="1 9">Single-pass type II membrane protein</topology>
    </subcellularLocation>
</comment>
<evidence type="ECO:0000256" key="4">
    <source>
        <dbReference type="ARBA" id="ARBA00022692"/>
    </source>
</evidence>
<dbReference type="RefSeq" id="XP_029633852.1">
    <property type="nucleotide sequence ID" value="XM_029777992.1"/>
</dbReference>
<dbReference type="KEGG" id="osn:115209558"/>
<reference evidence="11" key="1">
    <citation type="submission" date="2025-08" db="UniProtKB">
        <authorList>
            <consortium name="RefSeq"/>
        </authorList>
    </citation>
    <scope>IDENTIFICATION</scope>
</reference>
<evidence type="ECO:0000256" key="6">
    <source>
        <dbReference type="ARBA" id="ARBA00023034"/>
    </source>
</evidence>
<evidence type="ECO:0000256" key="2">
    <source>
        <dbReference type="ARBA" id="ARBA00006339"/>
    </source>
</evidence>
<evidence type="ECO:0000256" key="1">
    <source>
        <dbReference type="ARBA" id="ARBA00004323"/>
    </source>
</evidence>
<dbReference type="GO" id="GO:0008146">
    <property type="term" value="F:sulfotransferase activity"/>
    <property type="evidence" value="ECO:0007669"/>
    <property type="project" value="InterPro"/>
</dbReference>
<protein>
    <recommendedName>
        <fullName evidence="9">Carbohydrate sulfotransferase</fullName>
        <ecNumber evidence="9">2.8.2.-</ecNumber>
    </recommendedName>
</protein>
<dbReference type="InterPro" id="IPR018011">
    <property type="entry name" value="Carb_sulfotrans_8-10"/>
</dbReference>
<sequence>MLVFLFPYLSTLAANSDEIRLLDYFNSGNILVRWDVMILSNSENLFGSEFQQRNKLLEETCKKYYFEDVKYVRPLFMYHPLNLSYCKVPKVASSYWMRFFSALGDTTSRINAFDQIRFKVHRMHLVNVSQTSKFNNIKNKLIVTRNPFTRLFSAYVDKIFLSENWQRYGRLIIKDYRDRASSYSLKCGNDVQFHEFLQFVTAKRNDNSNRHWNPITVLCNPCDIKYNFIIKLESFAKDRDNFIQQIGIKRDNILKYNNLSHKDYTIHAIRDLAATSILHFRNKSPKVCYKDIILFSRLFSAFQIQGYIHREAVFNIEDFSDARISDPESVISVYIKIYNNNPLTSRKEWKDQRKMYFVKAYQNITFEILKKIQNMYYLDFKLFDYNLEPERIDNL</sequence>
<gene>
    <name evidence="11" type="primary">LOC115209558</name>
</gene>
<comment type="similarity">
    <text evidence="2 9">Belongs to the sulfotransferase 2 family.</text>
</comment>
<accession>A0A6P7S6M7</accession>
<keyword evidence="4" id="KW-0812">Transmembrane</keyword>
<dbReference type="InterPro" id="IPR005331">
    <property type="entry name" value="Sulfotransferase"/>
</dbReference>
<keyword evidence="7" id="KW-0472">Membrane</keyword>
<name>A0A6P7S6M7_9MOLL</name>
<evidence type="ECO:0000256" key="5">
    <source>
        <dbReference type="ARBA" id="ARBA00022989"/>
    </source>
</evidence>
<proteinExistence type="inferred from homology"/>
<keyword evidence="9" id="KW-0735">Signal-anchor</keyword>
<evidence type="ECO:0000256" key="9">
    <source>
        <dbReference type="RuleBase" id="RU364020"/>
    </source>
</evidence>
<dbReference type="GO" id="GO:0000139">
    <property type="term" value="C:Golgi membrane"/>
    <property type="evidence" value="ECO:0007669"/>
    <property type="project" value="UniProtKB-SubCell"/>
</dbReference>
<dbReference type="PANTHER" id="PTHR12137">
    <property type="entry name" value="CARBOHYDRATE SULFOTRANSFERASE"/>
    <property type="match status" value="1"/>
</dbReference>
<evidence type="ECO:0000256" key="8">
    <source>
        <dbReference type="ARBA" id="ARBA00023180"/>
    </source>
</evidence>
<keyword evidence="8 9" id="KW-0325">Glycoprotein</keyword>